<dbReference type="PROSITE" id="PS50088">
    <property type="entry name" value="ANK_REPEAT"/>
    <property type="match status" value="1"/>
</dbReference>
<evidence type="ECO:0000256" key="3">
    <source>
        <dbReference type="PROSITE-ProRule" id="PRU00023"/>
    </source>
</evidence>
<dbReference type="AlphaFoldDB" id="U4LRI2"/>
<dbReference type="Pfam" id="PF13637">
    <property type="entry name" value="Ank_4"/>
    <property type="match status" value="1"/>
</dbReference>
<dbReference type="InterPro" id="IPR002110">
    <property type="entry name" value="Ankyrin_rpt"/>
</dbReference>
<name>U4LRI2_PYROM</name>
<dbReference type="Proteomes" id="UP000018144">
    <property type="component" value="Unassembled WGS sequence"/>
</dbReference>
<sequence>MDHERVVKLLLTQSNIEPKTKDKYGCTALMLAIMGGYRSIVKLLLAQDALINACQRDYEGIVRLLLEREDIDVDASDNYGKTALTYAVEGGYNGIATLISDWSAFRYLVRRPFS</sequence>
<proteinExistence type="predicted"/>
<keyword evidence="1" id="KW-0677">Repeat</keyword>
<dbReference type="OrthoDB" id="4772757at2759"/>
<evidence type="ECO:0000256" key="2">
    <source>
        <dbReference type="ARBA" id="ARBA00023043"/>
    </source>
</evidence>
<feature type="repeat" description="ANK" evidence="3">
    <location>
        <begin position="24"/>
        <end position="56"/>
    </location>
</feature>
<protein>
    <submittedName>
        <fullName evidence="4">Similar to Ankyrin repeat domain-containing protein 29 acc. no. Q8N6D5</fullName>
    </submittedName>
</protein>
<accession>U4LRI2</accession>
<organism evidence="4 5">
    <name type="scientific">Pyronema omphalodes (strain CBS 100304)</name>
    <name type="common">Pyronema confluens</name>
    <dbReference type="NCBI Taxonomy" id="1076935"/>
    <lineage>
        <taxon>Eukaryota</taxon>
        <taxon>Fungi</taxon>
        <taxon>Dikarya</taxon>
        <taxon>Ascomycota</taxon>
        <taxon>Pezizomycotina</taxon>
        <taxon>Pezizomycetes</taxon>
        <taxon>Pezizales</taxon>
        <taxon>Pyronemataceae</taxon>
        <taxon>Pyronema</taxon>
    </lineage>
</organism>
<dbReference type="Gene3D" id="1.25.40.20">
    <property type="entry name" value="Ankyrin repeat-containing domain"/>
    <property type="match status" value="2"/>
</dbReference>
<keyword evidence="5" id="KW-1185">Reference proteome</keyword>
<evidence type="ECO:0000313" key="5">
    <source>
        <dbReference type="Proteomes" id="UP000018144"/>
    </source>
</evidence>
<evidence type="ECO:0000256" key="1">
    <source>
        <dbReference type="ARBA" id="ARBA00022737"/>
    </source>
</evidence>
<dbReference type="PANTHER" id="PTHR24173">
    <property type="entry name" value="ANKYRIN REPEAT CONTAINING"/>
    <property type="match status" value="1"/>
</dbReference>
<gene>
    <name evidence="4" type="ORF">PCON_02952</name>
</gene>
<dbReference type="PROSITE" id="PS50297">
    <property type="entry name" value="ANK_REP_REGION"/>
    <property type="match status" value="1"/>
</dbReference>
<reference evidence="4 5" key="1">
    <citation type="journal article" date="2013" name="PLoS Genet.">
        <title>The genome and development-dependent transcriptomes of Pyronema confluens: a window into fungal evolution.</title>
        <authorList>
            <person name="Traeger S."/>
            <person name="Altegoer F."/>
            <person name="Freitag M."/>
            <person name="Gabaldon T."/>
            <person name="Kempken F."/>
            <person name="Kumar A."/>
            <person name="Marcet-Houben M."/>
            <person name="Poggeler S."/>
            <person name="Stajich J.E."/>
            <person name="Nowrousian M."/>
        </authorList>
    </citation>
    <scope>NUCLEOTIDE SEQUENCE [LARGE SCALE GENOMIC DNA]</scope>
    <source>
        <strain evidence="5">CBS 100304</strain>
        <tissue evidence="4">Vegetative mycelium</tissue>
    </source>
</reference>
<evidence type="ECO:0000313" key="4">
    <source>
        <dbReference type="EMBL" id="CCX34179.1"/>
    </source>
</evidence>
<dbReference type="PANTHER" id="PTHR24173:SF74">
    <property type="entry name" value="ANKYRIN REPEAT DOMAIN-CONTAINING PROTEIN 16"/>
    <property type="match status" value="1"/>
</dbReference>
<dbReference type="Pfam" id="PF12796">
    <property type="entry name" value="Ank_2"/>
    <property type="match status" value="1"/>
</dbReference>
<dbReference type="InterPro" id="IPR036770">
    <property type="entry name" value="Ankyrin_rpt-contain_sf"/>
</dbReference>
<dbReference type="EMBL" id="HF936379">
    <property type="protein sequence ID" value="CCX34179.1"/>
    <property type="molecule type" value="Genomic_DNA"/>
</dbReference>
<keyword evidence="2 3" id="KW-0040">ANK repeat</keyword>
<dbReference type="STRING" id="1076935.U4LRI2"/>
<dbReference type="SMART" id="SM00248">
    <property type="entry name" value="ANK"/>
    <property type="match status" value="2"/>
</dbReference>
<dbReference type="SUPFAM" id="SSF48403">
    <property type="entry name" value="Ankyrin repeat"/>
    <property type="match status" value="1"/>
</dbReference>